<keyword evidence="1" id="KW-1133">Transmembrane helix</keyword>
<organism evidence="2 3">
    <name type="scientific">Panagrellus redivivus</name>
    <name type="common">Microworm</name>
    <dbReference type="NCBI Taxonomy" id="6233"/>
    <lineage>
        <taxon>Eukaryota</taxon>
        <taxon>Metazoa</taxon>
        <taxon>Ecdysozoa</taxon>
        <taxon>Nematoda</taxon>
        <taxon>Chromadorea</taxon>
        <taxon>Rhabditida</taxon>
        <taxon>Tylenchina</taxon>
        <taxon>Panagrolaimomorpha</taxon>
        <taxon>Panagrolaimoidea</taxon>
        <taxon>Panagrolaimidae</taxon>
        <taxon>Panagrellus</taxon>
    </lineage>
</organism>
<keyword evidence="2" id="KW-1185">Reference proteome</keyword>
<reference evidence="3" key="2">
    <citation type="submission" date="2020-10" db="UniProtKB">
        <authorList>
            <consortium name="WormBaseParasite"/>
        </authorList>
    </citation>
    <scope>IDENTIFICATION</scope>
</reference>
<dbReference type="Pfam" id="PF10323">
    <property type="entry name" value="7TM_GPCR_Srv"/>
    <property type="match status" value="1"/>
</dbReference>
<accession>A0A7E4VVK0</accession>
<dbReference type="Proteomes" id="UP000492821">
    <property type="component" value="Unassembled WGS sequence"/>
</dbReference>
<proteinExistence type="predicted"/>
<feature type="transmembrane region" description="Helical" evidence="1">
    <location>
        <begin position="16"/>
        <end position="36"/>
    </location>
</feature>
<feature type="transmembrane region" description="Helical" evidence="1">
    <location>
        <begin position="43"/>
        <end position="63"/>
    </location>
</feature>
<evidence type="ECO:0000313" key="3">
    <source>
        <dbReference type="WBParaSite" id="Pan_g3784.t1"/>
    </source>
</evidence>
<keyword evidence="1" id="KW-0812">Transmembrane</keyword>
<name>A0A7E4VVK0_PANRE</name>
<evidence type="ECO:0000313" key="2">
    <source>
        <dbReference type="Proteomes" id="UP000492821"/>
    </source>
</evidence>
<reference evidence="2" key="1">
    <citation type="journal article" date="2013" name="Genetics">
        <title>The draft genome and transcriptome of Panagrellus redivivus are shaped by the harsh demands of a free-living lifestyle.</title>
        <authorList>
            <person name="Srinivasan J."/>
            <person name="Dillman A.R."/>
            <person name="Macchietto M.G."/>
            <person name="Heikkinen L."/>
            <person name="Lakso M."/>
            <person name="Fracchia K.M."/>
            <person name="Antoshechkin I."/>
            <person name="Mortazavi A."/>
            <person name="Wong G."/>
            <person name="Sternberg P.W."/>
        </authorList>
    </citation>
    <scope>NUCLEOTIDE SEQUENCE [LARGE SCALE GENOMIC DNA]</scope>
    <source>
        <strain evidence="2">MT8872</strain>
    </source>
</reference>
<dbReference type="InterPro" id="IPR019426">
    <property type="entry name" value="7TM_GPCR_serpentine_rcpt_Srv"/>
</dbReference>
<protein>
    <submittedName>
        <fullName evidence="3">Serpentine receptor class gamma</fullName>
    </submittedName>
</protein>
<evidence type="ECO:0000256" key="1">
    <source>
        <dbReference type="SAM" id="Phobius"/>
    </source>
</evidence>
<keyword evidence="1" id="KW-0472">Membrane</keyword>
<dbReference type="AlphaFoldDB" id="A0A7E4VVK0"/>
<dbReference type="WBParaSite" id="Pan_g3784.t1">
    <property type="protein sequence ID" value="Pan_g3784.t1"/>
    <property type="gene ID" value="Pan_g3784"/>
</dbReference>
<sequence>MTDDDFYGYASTGTKILTLFSVFVSCPLYITVLVILYRHRKTFPFNSTFFIIYIALGVVDVLPPPQYGPPPLS</sequence>